<dbReference type="InterPro" id="IPR029056">
    <property type="entry name" value="Ribokinase-like"/>
</dbReference>
<dbReference type="Pfam" id="PF00294">
    <property type="entry name" value="PfkB"/>
    <property type="match status" value="1"/>
</dbReference>
<name>A0A409WGW5_PSICY</name>
<dbReference type="EMBL" id="NHYD01003434">
    <property type="protein sequence ID" value="PPQ77752.1"/>
    <property type="molecule type" value="Genomic_DNA"/>
</dbReference>
<keyword evidence="3" id="KW-1185">Reference proteome</keyword>
<dbReference type="InParanoid" id="A0A409WGW5"/>
<evidence type="ECO:0000313" key="2">
    <source>
        <dbReference type="EMBL" id="PPQ77752.1"/>
    </source>
</evidence>
<accession>A0A409WGW5</accession>
<dbReference type="Gene3D" id="3.40.1190.20">
    <property type="match status" value="1"/>
</dbReference>
<dbReference type="PANTHER" id="PTHR47098:SF2">
    <property type="entry name" value="PROTEIN MAK32"/>
    <property type="match status" value="1"/>
</dbReference>
<dbReference type="PANTHER" id="PTHR47098">
    <property type="entry name" value="PROTEIN MAK32"/>
    <property type="match status" value="1"/>
</dbReference>
<sequence length="358" mass="39658">MATTNSCKSFVTLGMFIIDEFSFMDGEGRPTGRTLEPQGSWLQTLLEEEVPMLLSELAFGTCLDNIRGIPSPRLSPSHIGMIVDEGHDFPDRIKQELLNYGKEMWMFRKQPHLATTRAINSYRGEFRGFEYRTPRLRLTPKDFVGTELERPKILHFICSPSRASSIMSEAGLQAGWDPITVYEPIPDRCVPEELPALKNILPFISILSPNAEEALSLLSLPLPASKDVIEKAADEFLEIGIGKQDTGWIVIRSGAMGAYLKSKETQGIWVDAFWNGADANVVVDVTGAGNSFLGGFAAGMILSGDVYQATLHGTVSASFAIEREGLPLLSYTSSAVEMWNGDEPLRRLEVLRQRQKKN</sequence>
<reference evidence="2 3" key="1">
    <citation type="journal article" date="2018" name="Evol. Lett.">
        <title>Horizontal gene cluster transfer increased hallucinogenic mushroom diversity.</title>
        <authorList>
            <person name="Reynolds H.T."/>
            <person name="Vijayakumar V."/>
            <person name="Gluck-Thaler E."/>
            <person name="Korotkin H.B."/>
            <person name="Matheny P.B."/>
            <person name="Slot J.C."/>
        </authorList>
    </citation>
    <scope>NUCLEOTIDE SEQUENCE [LARGE SCALE GENOMIC DNA]</scope>
    <source>
        <strain evidence="2 3">2631</strain>
    </source>
</reference>
<comment type="caution">
    <text evidence="2">The sequence shown here is derived from an EMBL/GenBank/DDBJ whole genome shotgun (WGS) entry which is preliminary data.</text>
</comment>
<proteinExistence type="predicted"/>
<dbReference type="FunCoup" id="A0A409WGW5">
    <property type="interactions" value="1"/>
</dbReference>
<dbReference type="OrthoDB" id="497927at2759"/>
<dbReference type="SUPFAM" id="SSF53613">
    <property type="entry name" value="Ribokinase-like"/>
    <property type="match status" value="1"/>
</dbReference>
<gene>
    <name evidence="2" type="ORF">CVT25_011187</name>
</gene>
<evidence type="ECO:0000259" key="1">
    <source>
        <dbReference type="Pfam" id="PF00294"/>
    </source>
</evidence>
<feature type="domain" description="Carbohydrate kinase PfkB" evidence="1">
    <location>
        <begin position="194"/>
        <end position="325"/>
    </location>
</feature>
<dbReference type="InterPro" id="IPR011611">
    <property type="entry name" value="PfkB_dom"/>
</dbReference>
<protein>
    <recommendedName>
        <fullName evidence="1">Carbohydrate kinase PfkB domain-containing protein</fullName>
    </recommendedName>
</protein>
<dbReference type="STRING" id="93625.A0A409WGW5"/>
<organism evidence="2 3">
    <name type="scientific">Psilocybe cyanescens</name>
    <dbReference type="NCBI Taxonomy" id="93625"/>
    <lineage>
        <taxon>Eukaryota</taxon>
        <taxon>Fungi</taxon>
        <taxon>Dikarya</taxon>
        <taxon>Basidiomycota</taxon>
        <taxon>Agaricomycotina</taxon>
        <taxon>Agaricomycetes</taxon>
        <taxon>Agaricomycetidae</taxon>
        <taxon>Agaricales</taxon>
        <taxon>Agaricineae</taxon>
        <taxon>Strophariaceae</taxon>
        <taxon>Psilocybe</taxon>
    </lineage>
</organism>
<evidence type="ECO:0000313" key="3">
    <source>
        <dbReference type="Proteomes" id="UP000283269"/>
    </source>
</evidence>
<dbReference type="AlphaFoldDB" id="A0A409WGW5"/>
<dbReference type="Proteomes" id="UP000283269">
    <property type="component" value="Unassembled WGS sequence"/>
</dbReference>